<reference evidence="2 3" key="2">
    <citation type="submission" date="2013-02" db="EMBL/GenBank/DDBJ databases">
        <title>The Genome Sequence of Plasmodium falciparum Vietnam Oak-Knoll (FVO).</title>
        <authorList>
            <consortium name="The Broad Institute Genome Sequencing Platform"/>
            <consortium name="The Broad Institute Genome Sequencing Center for Infectious Disease"/>
            <person name="Neafsey D."/>
            <person name="Cheeseman I."/>
            <person name="Volkman S."/>
            <person name="Adams J."/>
            <person name="Walker B."/>
            <person name="Young S.K."/>
            <person name="Zeng Q."/>
            <person name="Gargeya S."/>
            <person name="Fitzgerald M."/>
            <person name="Haas B."/>
            <person name="Abouelleil A."/>
            <person name="Alvarado L."/>
            <person name="Arachchi H.M."/>
            <person name="Berlin A.M."/>
            <person name="Chapman S.B."/>
            <person name="Dewar J."/>
            <person name="Goldberg J."/>
            <person name="Griggs A."/>
            <person name="Gujja S."/>
            <person name="Hansen M."/>
            <person name="Howarth C."/>
            <person name="Imamovic A."/>
            <person name="Larimer J."/>
            <person name="McCowan C."/>
            <person name="Murphy C."/>
            <person name="Neiman D."/>
            <person name="Pearson M."/>
            <person name="Priest M."/>
            <person name="Roberts A."/>
            <person name="Saif S."/>
            <person name="Shea T."/>
            <person name="Sisk P."/>
            <person name="Sykes S."/>
            <person name="Wortman J."/>
            <person name="Nusbaum C."/>
            <person name="Birren B."/>
        </authorList>
    </citation>
    <scope>NUCLEOTIDE SEQUENCE [LARGE SCALE GENOMIC DNA]</scope>
    <source>
        <strain evidence="3">Vietnam Oak-Knoll (FVO)</strain>
    </source>
</reference>
<dbReference type="Proteomes" id="UP000030690">
    <property type="component" value="Unassembled WGS sequence"/>
</dbReference>
<sequence length="337" mass="39349">MNPLYTKSKFKTTEFANNENKGVRFINKYKTNVNNTYSKNSETSQSTQLTHKNGIMKNSNIKNKGTINYSFKYPPKSNLKNNMKSNLKGDTKNISNTYPNKIAPFHLNKSGYNEYKNEEKKNDLMNTRRSIMVDNLRKPPLASSSNRLISQMKKDQLFNGKNGEDPNVNDDEPLTNKYKNKTHNNNSNNNKISSSNNKLHNNNSNSSNMKKSNIYYKPQDNNKNKFPNKSYNVSKIFYSNQYDKDCAMSSEQFGYTYSSPVKRKYDAMDNSRNMDDKDKNEMSYGKKKFVGRNYYLDKNMNDEEYSNCDKFGDMNMSYNVKDTTQRENNNDNRNDNR</sequence>
<evidence type="ECO:0000313" key="3">
    <source>
        <dbReference type="Proteomes" id="UP000030690"/>
    </source>
</evidence>
<accession>A0A024UY42</accession>
<proteinExistence type="predicted"/>
<feature type="non-terminal residue" evidence="2">
    <location>
        <position position="337"/>
    </location>
</feature>
<evidence type="ECO:0000256" key="1">
    <source>
        <dbReference type="SAM" id="MobiDB-lite"/>
    </source>
</evidence>
<protein>
    <submittedName>
        <fullName evidence="2">Uncharacterized protein</fullName>
    </submittedName>
</protein>
<feature type="compositionally biased region" description="Low complexity" evidence="1">
    <location>
        <begin position="183"/>
        <end position="217"/>
    </location>
</feature>
<gene>
    <name evidence="2" type="ORF">PFFVO_06158</name>
</gene>
<dbReference type="AlphaFoldDB" id="A0A024UY42"/>
<reference evidence="2 3" key="1">
    <citation type="submission" date="2013-02" db="EMBL/GenBank/DDBJ databases">
        <title>The Genome Annotation of Plasmodium falciparum Vietnam Oak-Knoll (FVO).</title>
        <authorList>
            <consortium name="The Broad Institute Genome Sequencing Platform"/>
            <consortium name="The Broad Institute Genome Sequencing Center for Infectious Disease"/>
            <person name="Neafsey D."/>
            <person name="Hoffman S."/>
            <person name="Volkman S."/>
            <person name="Rosenthal P."/>
            <person name="Walker B."/>
            <person name="Young S.K."/>
            <person name="Zeng Q."/>
            <person name="Gargeya S."/>
            <person name="Fitzgerald M."/>
            <person name="Haas B."/>
            <person name="Abouelleil A."/>
            <person name="Allen A.W."/>
            <person name="Alvarado L."/>
            <person name="Arachchi H.M."/>
            <person name="Berlin A.M."/>
            <person name="Chapman S.B."/>
            <person name="Gainer-Dewar J."/>
            <person name="Goldberg J."/>
            <person name="Griggs A."/>
            <person name="Gujja S."/>
            <person name="Hansen M."/>
            <person name="Howarth C."/>
            <person name="Imamovic A."/>
            <person name="Ireland A."/>
            <person name="Larimer J."/>
            <person name="McCowan C."/>
            <person name="Murphy C."/>
            <person name="Pearson M."/>
            <person name="Poon T.W."/>
            <person name="Priest M."/>
            <person name="Roberts A."/>
            <person name="Saif S."/>
            <person name="Shea T."/>
            <person name="Sisk P."/>
            <person name="Sykes S."/>
            <person name="Wortman J."/>
            <person name="Nusbaum C."/>
            <person name="Birren B."/>
        </authorList>
    </citation>
    <scope>NUCLEOTIDE SEQUENCE [LARGE SCALE GENOMIC DNA]</scope>
    <source>
        <strain evidence="3">Vietnam Oak-Knoll (FVO)</strain>
    </source>
</reference>
<organism evidence="2 3">
    <name type="scientific">Plasmodium falciparum Vietnam Oak-Knoll</name>
    <name type="common">FVO</name>
    <dbReference type="NCBI Taxonomy" id="1036723"/>
    <lineage>
        <taxon>Eukaryota</taxon>
        <taxon>Sar</taxon>
        <taxon>Alveolata</taxon>
        <taxon>Apicomplexa</taxon>
        <taxon>Aconoidasida</taxon>
        <taxon>Haemosporida</taxon>
        <taxon>Plasmodiidae</taxon>
        <taxon>Plasmodium</taxon>
        <taxon>Plasmodium (Laverania)</taxon>
    </lineage>
</organism>
<evidence type="ECO:0000313" key="2">
    <source>
        <dbReference type="EMBL" id="ETW14930.1"/>
    </source>
</evidence>
<dbReference type="EMBL" id="KI925410">
    <property type="protein sequence ID" value="ETW14930.1"/>
    <property type="molecule type" value="Genomic_DNA"/>
</dbReference>
<feature type="region of interest" description="Disordered" evidence="1">
    <location>
        <begin position="157"/>
        <end position="227"/>
    </location>
</feature>
<name>A0A024UY42_PLAFA</name>